<feature type="compositionally biased region" description="Polar residues" evidence="9">
    <location>
        <begin position="62"/>
        <end position="72"/>
    </location>
</feature>
<protein>
    <recommendedName>
        <fullName evidence="7">Osteoclast-stimulating factor 1</fullName>
    </recommendedName>
</protein>
<comment type="subcellular location">
    <subcellularLocation>
        <location evidence="1">Cytoplasm</location>
    </subcellularLocation>
</comment>
<dbReference type="InterPro" id="IPR001452">
    <property type="entry name" value="SH3_domain"/>
</dbReference>
<keyword evidence="4" id="KW-0112">Calmodulin-binding</keyword>
<keyword evidence="5" id="KW-0040">ANK repeat</keyword>
<dbReference type="Pfam" id="PF00018">
    <property type="entry name" value="SH3_1"/>
    <property type="match status" value="1"/>
</dbReference>
<evidence type="ECO:0000256" key="9">
    <source>
        <dbReference type="SAM" id="MobiDB-lite"/>
    </source>
</evidence>
<feature type="region of interest" description="Disordered" evidence="9">
    <location>
        <begin position="39"/>
        <end position="144"/>
    </location>
</feature>
<evidence type="ECO:0000256" key="3">
    <source>
        <dbReference type="ARBA" id="ARBA00022490"/>
    </source>
</evidence>
<keyword evidence="12" id="KW-1185">Reference proteome</keyword>
<dbReference type="GO" id="GO:0006897">
    <property type="term" value="P:endocytosis"/>
    <property type="evidence" value="ECO:0007669"/>
    <property type="project" value="InterPro"/>
</dbReference>
<evidence type="ECO:0000256" key="2">
    <source>
        <dbReference type="ARBA" id="ARBA00022443"/>
    </source>
</evidence>
<feature type="domain" description="SH3" evidence="10">
    <location>
        <begin position="140"/>
        <end position="197"/>
    </location>
</feature>
<evidence type="ECO:0000256" key="8">
    <source>
        <dbReference type="PROSITE-ProRule" id="PRU00192"/>
    </source>
</evidence>
<evidence type="ECO:0000256" key="4">
    <source>
        <dbReference type="ARBA" id="ARBA00022860"/>
    </source>
</evidence>
<keyword evidence="3" id="KW-0963">Cytoplasm</keyword>
<comment type="function">
    <text evidence="6">Induces bone resorption, acting probably through a signaling cascade which results in the secretion of factor(s) enhancing osteoclast formation and activity.</text>
</comment>
<evidence type="ECO:0000256" key="6">
    <source>
        <dbReference type="ARBA" id="ARBA00037432"/>
    </source>
</evidence>
<dbReference type="GO" id="GO:0051666">
    <property type="term" value="P:actin cortical patch localization"/>
    <property type="evidence" value="ECO:0007669"/>
    <property type="project" value="InterPro"/>
</dbReference>
<dbReference type="Proteomes" id="UP000314294">
    <property type="component" value="Unassembled WGS sequence"/>
</dbReference>
<evidence type="ECO:0000313" key="11">
    <source>
        <dbReference type="EMBL" id="TNN40395.1"/>
    </source>
</evidence>
<organism evidence="11 12">
    <name type="scientific">Liparis tanakae</name>
    <name type="common">Tanaka's snailfish</name>
    <dbReference type="NCBI Taxonomy" id="230148"/>
    <lineage>
        <taxon>Eukaryota</taxon>
        <taxon>Metazoa</taxon>
        <taxon>Chordata</taxon>
        <taxon>Craniata</taxon>
        <taxon>Vertebrata</taxon>
        <taxon>Euteleostomi</taxon>
        <taxon>Actinopterygii</taxon>
        <taxon>Neopterygii</taxon>
        <taxon>Teleostei</taxon>
        <taxon>Neoteleostei</taxon>
        <taxon>Acanthomorphata</taxon>
        <taxon>Eupercaria</taxon>
        <taxon>Perciformes</taxon>
        <taxon>Cottioidei</taxon>
        <taxon>Cottales</taxon>
        <taxon>Liparidae</taxon>
        <taxon>Liparis</taxon>
    </lineage>
</organism>
<name>A0A4Z2FHL1_9TELE</name>
<dbReference type="InterPro" id="IPR035507">
    <property type="entry name" value="Ie/If_SH3"/>
</dbReference>
<dbReference type="SMART" id="SM00326">
    <property type="entry name" value="SH3"/>
    <property type="match status" value="1"/>
</dbReference>
<dbReference type="InterPro" id="IPR046982">
    <property type="entry name" value="BIN3/RVS161-like"/>
</dbReference>
<feature type="compositionally biased region" description="Pro residues" evidence="9">
    <location>
        <begin position="129"/>
        <end position="141"/>
    </location>
</feature>
<dbReference type="InterPro" id="IPR036028">
    <property type="entry name" value="SH3-like_dom_sf"/>
</dbReference>
<accession>A0A4Z2FHL1</accession>
<comment type="caution">
    <text evidence="11">The sequence shown here is derived from an EMBL/GenBank/DDBJ whole genome shotgun (WGS) entry which is preliminary data.</text>
</comment>
<reference evidence="11 12" key="1">
    <citation type="submission" date="2019-03" db="EMBL/GenBank/DDBJ databases">
        <title>First draft genome of Liparis tanakae, snailfish: a comprehensive survey of snailfish specific genes.</title>
        <authorList>
            <person name="Kim W."/>
            <person name="Song I."/>
            <person name="Jeong J.-H."/>
            <person name="Kim D."/>
            <person name="Kim S."/>
            <person name="Ryu S."/>
            <person name="Song J.Y."/>
            <person name="Lee S.K."/>
        </authorList>
    </citation>
    <scope>NUCLEOTIDE SEQUENCE [LARGE SCALE GENOMIC DNA]</scope>
    <source>
        <tissue evidence="11">Muscle</tissue>
    </source>
</reference>
<keyword evidence="2 8" id="KW-0728">SH3 domain</keyword>
<dbReference type="PANTHER" id="PTHR47174">
    <property type="entry name" value="BRIDGING INTEGRATOR 3"/>
    <property type="match status" value="1"/>
</dbReference>
<dbReference type="FunFam" id="2.30.30.40:FF:000072">
    <property type="entry name" value="Unconventional Myosin IB"/>
    <property type="match status" value="1"/>
</dbReference>
<evidence type="ECO:0000313" key="12">
    <source>
        <dbReference type="Proteomes" id="UP000314294"/>
    </source>
</evidence>
<dbReference type="GO" id="GO:0005516">
    <property type="term" value="F:calmodulin binding"/>
    <property type="evidence" value="ECO:0007669"/>
    <property type="project" value="UniProtKB-KW"/>
</dbReference>
<evidence type="ECO:0000256" key="1">
    <source>
        <dbReference type="ARBA" id="ARBA00004496"/>
    </source>
</evidence>
<dbReference type="CDD" id="cd11827">
    <property type="entry name" value="SH3_MyoIe_If_like"/>
    <property type="match status" value="1"/>
</dbReference>
<evidence type="ECO:0000256" key="5">
    <source>
        <dbReference type="ARBA" id="ARBA00023043"/>
    </source>
</evidence>
<dbReference type="Gene3D" id="2.30.30.40">
    <property type="entry name" value="SH3 Domains"/>
    <property type="match status" value="1"/>
</dbReference>
<dbReference type="OrthoDB" id="6108017at2759"/>
<dbReference type="GO" id="GO:0015629">
    <property type="term" value="C:actin cytoskeleton"/>
    <property type="evidence" value="ECO:0007669"/>
    <property type="project" value="TreeGrafter"/>
</dbReference>
<evidence type="ECO:0000256" key="7">
    <source>
        <dbReference type="ARBA" id="ARBA00040640"/>
    </source>
</evidence>
<dbReference type="PANTHER" id="PTHR47174:SF3">
    <property type="entry name" value="BRIDGING INTEGRATOR 3"/>
    <property type="match status" value="1"/>
</dbReference>
<dbReference type="SUPFAM" id="SSF50044">
    <property type="entry name" value="SH3-domain"/>
    <property type="match status" value="1"/>
</dbReference>
<dbReference type="PRINTS" id="PR00452">
    <property type="entry name" value="SH3DOMAIN"/>
</dbReference>
<gene>
    <name evidence="11" type="primary">MYO1F_3</name>
    <name evidence="11" type="ORF">EYF80_049440</name>
</gene>
<dbReference type="GO" id="GO:0005737">
    <property type="term" value="C:cytoplasm"/>
    <property type="evidence" value="ECO:0007669"/>
    <property type="project" value="UniProtKB-SubCell"/>
</dbReference>
<evidence type="ECO:0000259" key="10">
    <source>
        <dbReference type="PROSITE" id="PS50002"/>
    </source>
</evidence>
<sequence>MEFRVKKEGWGGGGSRVVVFQRGQGDLAQLKPGGKTLAITVGDGLPKSSRHHNGAAHVSRALPNQPSNITHSSPHKHGRPPSTAPPKLGSQRTPRVQDHHQAHQGNMDFLNVPDQGMSGKQRKRSISQRPPPAPKPRPQPQGPRCRALYQYAGQDTDEISFEVNDVFELLKDDPSGWWTGRIKGKEGLFPGNYVEKI</sequence>
<proteinExistence type="predicted"/>
<dbReference type="AlphaFoldDB" id="A0A4Z2FHL1"/>
<dbReference type="PROSITE" id="PS50002">
    <property type="entry name" value="SH3"/>
    <property type="match status" value="1"/>
</dbReference>
<dbReference type="EMBL" id="SRLO01001193">
    <property type="protein sequence ID" value="TNN40395.1"/>
    <property type="molecule type" value="Genomic_DNA"/>
</dbReference>